<feature type="binding site" evidence="6">
    <location>
        <position position="96"/>
    </location>
    <ligand>
        <name>5-phospho-alpha-D-ribose 1-diphosphate</name>
        <dbReference type="ChEBI" id="CHEBI:58017"/>
        <note>ligand shared between dimeric partners</note>
    </ligand>
</feature>
<comment type="catalytic activity">
    <reaction evidence="6">
        <text>orotidine 5'-phosphate + diphosphate = orotate + 5-phospho-alpha-D-ribose 1-diphosphate</text>
        <dbReference type="Rhea" id="RHEA:10380"/>
        <dbReference type="ChEBI" id="CHEBI:30839"/>
        <dbReference type="ChEBI" id="CHEBI:33019"/>
        <dbReference type="ChEBI" id="CHEBI:57538"/>
        <dbReference type="ChEBI" id="CHEBI:58017"/>
        <dbReference type="EC" id="2.4.2.10"/>
    </reaction>
</comment>
<comment type="subunit">
    <text evidence="6">Homodimer.</text>
</comment>
<feature type="binding site" evidence="6">
    <location>
        <position position="126"/>
    </location>
    <ligand>
        <name>orotate</name>
        <dbReference type="ChEBI" id="CHEBI:30839"/>
    </ligand>
</feature>
<protein>
    <recommendedName>
        <fullName evidence="2 6">Orotate phosphoribosyltransferase</fullName>
        <shortName evidence="6">OPRT</shortName>
        <shortName evidence="6">OPRTase</shortName>
        <ecNumber evidence="2 6">2.4.2.10</ecNumber>
    </recommendedName>
</protein>
<evidence type="ECO:0000313" key="8">
    <source>
        <dbReference type="EMBL" id="SET84573.1"/>
    </source>
</evidence>
<gene>
    <name evidence="6" type="primary">pyrE</name>
    <name evidence="8" type="ORF">SAMN05421676_10955</name>
</gene>
<feature type="domain" description="Phosphoribosyltransferase" evidence="7">
    <location>
        <begin position="46"/>
        <end position="148"/>
    </location>
</feature>
<dbReference type="InterPro" id="IPR023031">
    <property type="entry name" value="OPRT"/>
</dbReference>
<keyword evidence="4 6" id="KW-0808">Transferase</keyword>
<dbReference type="NCBIfam" id="TIGR00336">
    <property type="entry name" value="pyrE"/>
    <property type="match status" value="1"/>
</dbReference>
<comment type="pathway">
    <text evidence="1 6">Pyrimidine metabolism; UMP biosynthesis via de novo pathway; UMP from orotate: step 1/2.</text>
</comment>
<comment type="cofactor">
    <cofactor evidence="6">
        <name>Mg(2+)</name>
        <dbReference type="ChEBI" id="CHEBI:18420"/>
    </cofactor>
</comment>
<evidence type="ECO:0000256" key="2">
    <source>
        <dbReference type="ARBA" id="ARBA00011971"/>
    </source>
</evidence>
<evidence type="ECO:0000259" key="7">
    <source>
        <dbReference type="Pfam" id="PF00156"/>
    </source>
</evidence>
<dbReference type="InterPro" id="IPR000836">
    <property type="entry name" value="PRTase_dom"/>
</dbReference>
<dbReference type="Gene3D" id="3.40.50.2020">
    <property type="match status" value="1"/>
</dbReference>
<name>A0A1I0HMY6_9BACI</name>
<comment type="caution">
    <text evidence="6">Lacks conserved residue(s) required for the propagation of feature annotation.</text>
</comment>
<dbReference type="AlphaFoldDB" id="A0A1I0HMY6"/>
<feature type="binding site" evidence="6">
    <location>
        <position position="100"/>
    </location>
    <ligand>
        <name>5-phospho-alpha-D-ribose 1-diphosphate</name>
        <dbReference type="ChEBI" id="CHEBI:58017"/>
        <note>ligand shared between dimeric partners</note>
    </ligand>
</feature>
<comment type="function">
    <text evidence="6">Catalyzes the transfer of a ribosyl phosphate group from 5-phosphoribose 1-diphosphate to orotate, leading to the formation of orotidine monophosphate (OMP).</text>
</comment>
<feature type="binding site" description="in other chain" evidence="6">
    <location>
        <begin position="122"/>
        <end position="130"/>
    </location>
    <ligand>
        <name>5-phospho-alpha-D-ribose 1-diphosphate</name>
        <dbReference type="ChEBI" id="CHEBI:58017"/>
        <note>ligand shared between dimeric partners</note>
    </ligand>
</feature>
<dbReference type="Proteomes" id="UP000199095">
    <property type="component" value="Unassembled WGS sequence"/>
</dbReference>
<dbReference type="EMBL" id="FOHJ01000009">
    <property type="protein sequence ID" value="SET84573.1"/>
    <property type="molecule type" value="Genomic_DNA"/>
</dbReference>
<dbReference type="Pfam" id="PF00156">
    <property type="entry name" value="Pribosyltran"/>
    <property type="match status" value="1"/>
</dbReference>
<evidence type="ECO:0000256" key="4">
    <source>
        <dbReference type="ARBA" id="ARBA00022679"/>
    </source>
</evidence>
<dbReference type="HAMAP" id="MF_01208">
    <property type="entry name" value="PyrE"/>
    <property type="match status" value="1"/>
</dbReference>
<feature type="binding site" evidence="6">
    <location>
        <position position="102"/>
    </location>
    <ligand>
        <name>5-phospho-alpha-D-ribose 1-diphosphate</name>
        <dbReference type="ChEBI" id="CHEBI:58017"/>
        <note>ligand shared between dimeric partners</note>
    </ligand>
</feature>
<evidence type="ECO:0000256" key="1">
    <source>
        <dbReference type="ARBA" id="ARBA00004889"/>
    </source>
</evidence>
<reference evidence="9" key="1">
    <citation type="submission" date="2016-10" db="EMBL/GenBank/DDBJ databases">
        <authorList>
            <person name="Varghese N."/>
            <person name="Submissions S."/>
        </authorList>
    </citation>
    <scope>NUCLEOTIDE SEQUENCE [LARGE SCALE GENOMIC DNA]</scope>
    <source>
        <strain evidence="9">CGMCC 1.3566</strain>
    </source>
</reference>
<dbReference type="PANTHER" id="PTHR19278:SF9">
    <property type="entry name" value="URIDINE 5'-MONOPHOSPHATE SYNTHASE"/>
    <property type="match status" value="1"/>
</dbReference>
<sequence length="207" mass="23069">MNRKTFVASQLMKAGALQVRTEAPFTWSSGIQSPIYCDNRILMSFPKVRKNITAYFAEVISNQYPETDIIAGCATAGIPHAAWVADQLELPMVYVRGKAKAHGKQNQIEGNLSKGQKVIVIEDLVSTGMSVLNAAKTIERSGGEVMAMLSIFTYGLTASLKNFKSARIRYESLTDFDTLLSHMNHNKQISQQQKEDLLKWRDHLSIS</sequence>
<dbReference type="SUPFAM" id="SSF53271">
    <property type="entry name" value="PRTase-like"/>
    <property type="match status" value="1"/>
</dbReference>
<dbReference type="UniPathway" id="UPA00070">
    <property type="reaction ID" value="UER00119"/>
</dbReference>
<evidence type="ECO:0000256" key="5">
    <source>
        <dbReference type="ARBA" id="ARBA00022975"/>
    </source>
</evidence>
<accession>A0A1I0HMY6</accession>
<dbReference type="InterPro" id="IPR029057">
    <property type="entry name" value="PRTase-like"/>
</dbReference>
<dbReference type="GO" id="GO:0044205">
    <property type="term" value="P:'de novo' UMP biosynthetic process"/>
    <property type="evidence" value="ECO:0007669"/>
    <property type="project" value="UniProtKB-UniRule"/>
</dbReference>
<dbReference type="EC" id="2.4.2.10" evidence="2 6"/>
<dbReference type="RefSeq" id="WP_093136417.1">
    <property type="nucleotide sequence ID" value="NZ_FOHJ01000009.1"/>
</dbReference>
<keyword evidence="3 6" id="KW-0328">Glycosyltransferase</keyword>
<evidence type="ECO:0000313" key="9">
    <source>
        <dbReference type="Proteomes" id="UP000199095"/>
    </source>
</evidence>
<organism evidence="8 9">
    <name type="scientific">Salinibacillus kushneri</name>
    <dbReference type="NCBI Taxonomy" id="237682"/>
    <lineage>
        <taxon>Bacteria</taxon>
        <taxon>Bacillati</taxon>
        <taxon>Bacillota</taxon>
        <taxon>Bacilli</taxon>
        <taxon>Bacillales</taxon>
        <taxon>Bacillaceae</taxon>
        <taxon>Salinibacillus</taxon>
    </lineage>
</organism>
<comment type="similarity">
    <text evidence="6">Belongs to the purine/pyrimidine phosphoribosyltransferase family. PyrE subfamily.</text>
</comment>
<dbReference type="GO" id="GO:0019856">
    <property type="term" value="P:pyrimidine nucleobase biosynthetic process"/>
    <property type="evidence" value="ECO:0007669"/>
    <property type="project" value="TreeGrafter"/>
</dbReference>
<dbReference type="PANTHER" id="PTHR19278">
    <property type="entry name" value="OROTATE PHOSPHORIBOSYLTRANSFERASE"/>
    <property type="match status" value="1"/>
</dbReference>
<dbReference type="CDD" id="cd06223">
    <property type="entry name" value="PRTases_typeI"/>
    <property type="match status" value="1"/>
</dbReference>
<dbReference type="STRING" id="237682.SAMN05421676_10955"/>
<dbReference type="GO" id="GO:0000287">
    <property type="term" value="F:magnesium ion binding"/>
    <property type="evidence" value="ECO:0007669"/>
    <property type="project" value="UniProtKB-UniRule"/>
</dbReference>
<proteinExistence type="inferred from homology"/>
<keyword evidence="5 6" id="KW-0665">Pyrimidine biosynthesis</keyword>
<dbReference type="InterPro" id="IPR004467">
    <property type="entry name" value="Or_phspho_trans_dom"/>
</dbReference>
<evidence type="ECO:0000256" key="6">
    <source>
        <dbReference type="HAMAP-Rule" id="MF_01208"/>
    </source>
</evidence>
<keyword evidence="6" id="KW-0460">Magnesium</keyword>
<evidence type="ECO:0000256" key="3">
    <source>
        <dbReference type="ARBA" id="ARBA00022676"/>
    </source>
</evidence>
<keyword evidence="9" id="KW-1185">Reference proteome</keyword>
<dbReference type="GO" id="GO:0004588">
    <property type="term" value="F:orotate phosphoribosyltransferase activity"/>
    <property type="evidence" value="ECO:0007669"/>
    <property type="project" value="UniProtKB-UniRule"/>
</dbReference>
<dbReference type="OrthoDB" id="9802134at2"/>